<accession>A0A822AN38</accession>
<sequence>MVFRQTFERAFPPPERTQNPHLLAEQINQRKQGFDESVHDYYYALDKLCREYDPQMSAIDKTIKLVGGLREELK</sequence>
<dbReference type="AlphaFoldDB" id="A0A822AN38"/>
<proteinExistence type="predicted"/>
<protein>
    <recommendedName>
        <fullName evidence="3">Retrotransposon gag domain-containing protein</fullName>
    </recommendedName>
</protein>
<organism evidence="1 2">
    <name type="scientific">Rotaria socialis</name>
    <dbReference type="NCBI Taxonomy" id="392032"/>
    <lineage>
        <taxon>Eukaryota</taxon>
        <taxon>Metazoa</taxon>
        <taxon>Spiralia</taxon>
        <taxon>Gnathifera</taxon>
        <taxon>Rotifera</taxon>
        <taxon>Eurotatoria</taxon>
        <taxon>Bdelloidea</taxon>
        <taxon>Philodinida</taxon>
        <taxon>Philodinidae</taxon>
        <taxon>Rotaria</taxon>
    </lineage>
</organism>
<dbReference type="EMBL" id="CAJOBP010107236">
    <property type="protein sequence ID" value="CAF4992679.1"/>
    <property type="molecule type" value="Genomic_DNA"/>
</dbReference>
<name>A0A822AN38_9BILA</name>
<comment type="caution">
    <text evidence="1">The sequence shown here is derived from an EMBL/GenBank/DDBJ whole genome shotgun (WGS) entry which is preliminary data.</text>
</comment>
<reference evidence="1" key="1">
    <citation type="submission" date="2021-02" db="EMBL/GenBank/DDBJ databases">
        <authorList>
            <person name="Nowell W R."/>
        </authorList>
    </citation>
    <scope>NUCLEOTIDE SEQUENCE</scope>
</reference>
<evidence type="ECO:0008006" key="3">
    <source>
        <dbReference type="Google" id="ProtNLM"/>
    </source>
</evidence>
<feature type="non-terminal residue" evidence="1">
    <location>
        <position position="74"/>
    </location>
</feature>
<gene>
    <name evidence="1" type="ORF">UJA718_LOCUS49913</name>
</gene>
<dbReference type="Proteomes" id="UP000663873">
    <property type="component" value="Unassembled WGS sequence"/>
</dbReference>
<keyword evidence="2" id="KW-1185">Reference proteome</keyword>
<evidence type="ECO:0000313" key="2">
    <source>
        <dbReference type="Proteomes" id="UP000663873"/>
    </source>
</evidence>
<evidence type="ECO:0000313" key="1">
    <source>
        <dbReference type="EMBL" id="CAF4992679.1"/>
    </source>
</evidence>